<feature type="chain" id="PRO_5039185674" evidence="1">
    <location>
        <begin position="21"/>
        <end position="121"/>
    </location>
</feature>
<dbReference type="OrthoDB" id="2428426at2"/>
<accession>A0A1C7DRP9</accession>
<evidence type="ECO:0000313" key="3">
    <source>
        <dbReference type="Proteomes" id="UP000092687"/>
    </source>
</evidence>
<reference evidence="3" key="1">
    <citation type="submission" date="2016-07" db="EMBL/GenBank/DDBJ databases">
        <authorList>
            <person name="See-Too W.S."/>
        </authorList>
    </citation>
    <scope>NUCLEOTIDE SEQUENCE [LARGE SCALE GENOMIC DNA]</scope>
    <source>
        <strain evidence="3">DSM 24743</strain>
    </source>
</reference>
<protein>
    <submittedName>
        <fullName evidence="2">Uncharacterized protein</fullName>
    </submittedName>
</protein>
<dbReference type="KEGG" id="phc:BBI08_08430"/>
<evidence type="ECO:0000313" key="2">
    <source>
        <dbReference type="EMBL" id="ANU13873.1"/>
    </source>
</evidence>
<sequence>MKTLFLKTSIFILAMGFVWMTQLNTQTDQIKDSPASYEMGEILIPYENQLMELDEELLILSTQIDGKNTISFDQYKHYQSILNGLIQDTTTISREIEPMTLTNQFEQLVTVQKTLQEIDVK</sequence>
<keyword evidence="3" id="KW-1185">Reference proteome</keyword>
<dbReference type="RefSeq" id="WP_008497073.1">
    <property type="nucleotide sequence ID" value="NZ_CP016537.2"/>
</dbReference>
<feature type="signal peptide" evidence="1">
    <location>
        <begin position="1"/>
        <end position="20"/>
    </location>
</feature>
<dbReference type="EMBL" id="CP016537">
    <property type="protein sequence ID" value="ANU13873.1"/>
    <property type="molecule type" value="Genomic_DNA"/>
</dbReference>
<dbReference type="Proteomes" id="UP000092687">
    <property type="component" value="Chromosome"/>
</dbReference>
<evidence type="ECO:0000256" key="1">
    <source>
        <dbReference type="SAM" id="SignalP"/>
    </source>
</evidence>
<organism evidence="2 3">
    <name type="scientific">Planococcus halocryophilus</name>
    <dbReference type="NCBI Taxonomy" id="1215089"/>
    <lineage>
        <taxon>Bacteria</taxon>
        <taxon>Bacillati</taxon>
        <taxon>Bacillota</taxon>
        <taxon>Bacilli</taxon>
        <taxon>Bacillales</taxon>
        <taxon>Caryophanaceae</taxon>
        <taxon>Planococcus</taxon>
    </lineage>
</organism>
<gene>
    <name evidence="2" type="ORF">BBI08_08430</name>
</gene>
<proteinExistence type="predicted"/>
<reference evidence="3" key="2">
    <citation type="submission" date="2016-10" db="EMBL/GenBank/DDBJ databases">
        <authorList>
            <person name="See-Too W.S."/>
        </authorList>
    </citation>
    <scope>NUCLEOTIDE SEQUENCE [LARGE SCALE GENOMIC DNA]</scope>
    <source>
        <strain evidence="3">DSM 24743</strain>
    </source>
</reference>
<keyword evidence="1" id="KW-0732">Signal</keyword>
<dbReference type="AlphaFoldDB" id="A0A1C7DRP9"/>
<name>A0A1C7DRP9_9BACL</name>